<feature type="transmembrane region" description="Helical" evidence="1">
    <location>
        <begin position="308"/>
        <end position="333"/>
    </location>
</feature>
<name>A0A418W6W4_9SPHN</name>
<keyword evidence="1" id="KW-1133">Transmembrane helix</keyword>
<gene>
    <name evidence="2" type="ORF">D3876_17535</name>
</gene>
<dbReference type="AlphaFoldDB" id="A0A418W6W4"/>
<evidence type="ECO:0000313" key="3">
    <source>
        <dbReference type="Proteomes" id="UP000286100"/>
    </source>
</evidence>
<dbReference type="OrthoDB" id="5497289at2"/>
<keyword evidence="1" id="KW-0472">Membrane</keyword>
<comment type="caution">
    <text evidence="2">The sequence shown here is derived from an EMBL/GenBank/DDBJ whole genome shotgun (WGS) entry which is preliminary data.</text>
</comment>
<feature type="transmembrane region" description="Helical" evidence="1">
    <location>
        <begin position="244"/>
        <end position="264"/>
    </location>
</feature>
<dbReference type="RefSeq" id="WP_119764697.1">
    <property type="nucleotide sequence ID" value="NZ_QYUM01000004.1"/>
</dbReference>
<feature type="transmembrane region" description="Helical" evidence="1">
    <location>
        <begin position="270"/>
        <end position="287"/>
    </location>
</feature>
<sequence length="355" mass="38570">MALTKRWAGKAWGTNIGNVFVTLEGEDSALTGTLRMNEQGVGIAVYSVQGAFEAPTLTLTGQPQVEIEDVEFGELTVTGTMNAKGEIHGDWQTIIGSAGTFVLFPHAGGEQADDIQRAEQFHIARHNFGAIEIDREQITEIAESIRRDFPSVIVTVVAGTEQARYLEDFKQLQFSVDKAEIIKIFASKPDGTGSNQVVSIEFGPQVNSAMTQGANEAWVLGQLETLKRDLKRYERTYITNFKRWGIGINQLMLLGAVVFLPSLSGLGDRAILMGAVLALIVAVNWLHSRYVPFAAIYLREKKKGLLGGIWPSMASWVIGIVAAVIATLLAAYLQGWLQIPAPPSQPPAVSTSTAK</sequence>
<keyword evidence="1" id="KW-0812">Transmembrane</keyword>
<dbReference type="EMBL" id="QYUM01000004">
    <property type="protein sequence ID" value="RJF85697.1"/>
    <property type="molecule type" value="Genomic_DNA"/>
</dbReference>
<dbReference type="Proteomes" id="UP000286100">
    <property type="component" value="Unassembled WGS sequence"/>
</dbReference>
<reference evidence="2 3" key="1">
    <citation type="submission" date="2018-09" db="EMBL/GenBank/DDBJ databases">
        <authorList>
            <person name="Zhu H."/>
        </authorList>
    </citation>
    <scope>NUCLEOTIDE SEQUENCE [LARGE SCALE GENOMIC DNA]</scope>
    <source>
        <strain evidence="2 3">K2R01-6</strain>
    </source>
</reference>
<protein>
    <submittedName>
        <fullName evidence="2">Uncharacterized protein</fullName>
    </submittedName>
</protein>
<organism evidence="2 3">
    <name type="scientific">Sphingomonas cavernae</name>
    <dbReference type="NCBI Taxonomy" id="2320861"/>
    <lineage>
        <taxon>Bacteria</taxon>
        <taxon>Pseudomonadati</taxon>
        <taxon>Pseudomonadota</taxon>
        <taxon>Alphaproteobacteria</taxon>
        <taxon>Sphingomonadales</taxon>
        <taxon>Sphingomonadaceae</taxon>
        <taxon>Sphingomonas</taxon>
    </lineage>
</organism>
<accession>A0A418W6W4</accession>
<proteinExistence type="predicted"/>
<keyword evidence="3" id="KW-1185">Reference proteome</keyword>
<evidence type="ECO:0000313" key="2">
    <source>
        <dbReference type="EMBL" id="RJF85697.1"/>
    </source>
</evidence>
<evidence type="ECO:0000256" key="1">
    <source>
        <dbReference type="SAM" id="Phobius"/>
    </source>
</evidence>